<comment type="caution">
    <text evidence="1">The sequence shown here is derived from an EMBL/GenBank/DDBJ whole genome shotgun (WGS) entry which is preliminary data.</text>
</comment>
<reference evidence="1 2" key="1">
    <citation type="submission" date="2019-09" db="EMBL/GenBank/DDBJ databases">
        <title>Screening of Novel Bioactive Compounds from Soil-Associated.</title>
        <authorList>
            <person name="Zhao S."/>
        </authorList>
    </citation>
    <scope>NUCLEOTIDE SEQUENCE [LARGE SCALE GENOMIC DNA]</scope>
    <source>
        <strain evidence="1 2">HIT-DPA4</strain>
    </source>
</reference>
<evidence type="ECO:0000313" key="1">
    <source>
        <dbReference type="EMBL" id="KAB1146785.1"/>
    </source>
</evidence>
<dbReference type="AlphaFoldDB" id="A0A6H9V1J4"/>
<dbReference type="Proteomes" id="UP000442707">
    <property type="component" value="Unassembled WGS sequence"/>
</dbReference>
<name>A0A6H9V1J4_9ACTN</name>
<dbReference type="EMBL" id="VZRB01000008">
    <property type="protein sequence ID" value="KAB1146785.1"/>
    <property type="molecule type" value="Genomic_DNA"/>
</dbReference>
<evidence type="ECO:0000313" key="2">
    <source>
        <dbReference type="Proteomes" id="UP000442707"/>
    </source>
</evidence>
<dbReference type="RefSeq" id="WP_150948467.1">
    <property type="nucleotide sequence ID" value="NZ_VZRB01000008.1"/>
</dbReference>
<sequence>MTHTRTHVYVSFANPYLVCDLCRQPVPRWHNNDKCGCDETFWNEPCQHTAGITSVCPSWSPVDGCLCQEVLGSVEHGEPPAATEAAR</sequence>
<gene>
    <name evidence="1" type="ORF">F7R91_14490</name>
</gene>
<protein>
    <submittedName>
        <fullName evidence="1">Uncharacterized protein</fullName>
    </submittedName>
</protein>
<accession>A0A6H9V1J4</accession>
<keyword evidence="2" id="KW-1185">Reference proteome</keyword>
<organism evidence="1 2">
    <name type="scientific">Streptomyces luteolifulvus</name>
    <dbReference type="NCBI Taxonomy" id="2615112"/>
    <lineage>
        <taxon>Bacteria</taxon>
        <taxon>Bacillati</taxon>
        <taxon>Actinomycetota</taxon>
        <taxon>Actinomycetes</taxon>
        <taxon>Kitasatosporales</taxon>
        <taxon>Streptomycetaceae</taxon>
        <taxon>Streptomyces</taxon>
    </lineage>
</organism>
<proteinExistence type="predicted"/>